<keyword evidence="10" id="KW-1185">Reference proteome</keyword>
<dbReference type="GeneID" id="36326932"/>
<evidence type="ECO:0000256" key="3">
    <source>
        <dbReference type="ARBA" id="ARBA00007186"/>
    </source>
</evidence>
<evidence type="ECO:0000256" key="4">
    <source>
        <dbReference type="ARBA" id="ARBA00012670"/>
    </source>
</evidence>
<protein>
    <recommendedName>
        <fullName evidence="4">non-reducing end alpha-L-arabinofuranosidase</fullName>
        <ecNumber evidence="4">3.2.1.55</ecNumber>
    </recommendedName>
</protein>
<dbReference type="PANTHER" id="PTHR31776:SF0">
    <property type="entry name" value="ALPHA-L-ARABINOFURANOSIDASE 1"/>
    <property type="match status" value="1"/>
</dbReference>
<dbReference type="InterPro" id="IPR013780">
    <property type="entry name" value="Glyco_hydro_b"/>
</dbReference>
<dbReference type="InterPro" id="IPR051563">
    <property type="entry name" value="Glycosyl_Hydrolase_51"/>
</dbReference>
<dbReference type="STRING" id="670580.A0A1X6N438"/>
<keyword evidence="6 9" id="KW-0378">Hydrolase</keyword>
<comment type="catalytic activity">
    <reaction evidence="1">
        <text>Hydrolysis of terminal non-reducing alpha-L-arabinofuranoside residues in alpha-L-arabinosides.</text>
        <dbReference type="EC" id="3.2.1.55"/>
    </reaction>
</comment>
<evidence type="ECO:0000256" key="2">
    <source>
        <dbReference type="ARBA" id="ARBA00004834"/>
    </source>
</evidence>
<evidence type="ECO:0000256" key="1">
    <source>
        <dbReference type="ARBA" id="ARBA00001462"/>
    </source>
</evidence>
<accession>A0A1X6N438</accession>
<comment type="similarity">
    <text evidence="3">Belongs to the glycosyl hydrolase 51 family.</text>
</comment>
<evidence type="ECO:0000259" key="8">
    <source>
        <dbReference type="SMART" id="SM00813"/>
    </source>
</evidence>
<comment type="pathway">
    <text evidence="2">Glycan metabolism; L-arabinan degradation.</text>
</comment>
<dbReference type="Proteomes" id="UP000194127">
    <property type="component" value="Unassembled WGS sequence"/>
</dbReference>
<proteinExistence type="inferred from homology"/>
<reference evidence="9 10" key="1">
    <citation type="submission" date="2017-04" db="EMBL/GenBank/DDBJ databases">
        <title>Genome Sequence of the Model Brown-Rot Fungus Postia placenta SB12.</title>
        <authorList>
            <consortium name="DOE Joint Genome Institute"/>
            <person name="Gaskell J."/>
            <person name="Kersten P."/>
            <person name="Larrondo L.F."/>
            <person name="Canessa P."/>
            <person name="Martinez D."/>
            <person name="Hibbett D."/>
            <person name="Schmoll M."/>
            <person name="Kubicek C.P."/>
            <person name="Martinez A.T."/>
            <person name="Yadav J."/>
            <person name="Master E."/>
            <person name="Magnuson J.K."/>
            <person name="James T."/>
            <person name="Yaver D."/>
            <person name="Berka R."/>
            <person name="Labutti K."/>
            <person name="Lipzen A."/>
            <person name="Aerts A."/>
            <person name="Barry K."/>
            <person name="Henrissat B."/>
            <person name="Blanchette R."/>
            <person name="Grigoriev I."/>
            <person name="Cullen D."/>
        </authorList>
    </citation>
    <scope>NUCLEOTIDE SEQUENCE [LARGE SCALE GENOMIC DNA]</scope>
    <source>
        <strain evidence="9 10">MAD-698-R-SB12</strain>
    </source>
</reference>
<dbReference type="InterPro" id="IPR055235">
    <property type="entry name" value="ASD1_cat"/>
</dbReference>
<dbReference type="GO" id="GO:0046373">
    <property type="term" value="P:L-arabinose metabolic process"/>
    <property type="evidence" value="ECO:0007669"/>
    <property type="project" value="InterPro"/>
</dbReference>
<dbReference type="Gene3D" id="2.60.40.1180">
    <property type="entry name" value="Golgi alpha-mannosidase II"/>
    <property type="match status" value="1"/>
</dbReference>
<dbReference type="GO" id="GO:0046556">
    <property type="term" value="F:alpha-L-arabinofuranosidase activity"/>
    <property type="evidence" value="ECO:0007669"/>
    <property type="project" value="UniProtKB-EC"/>
</dbReference>
<dbReference type="InterPro" id="IPR010720">
    <property type="entry name" value="Alpha-L-AF_C"/>
</dbReference>
<dbReference type="RefSeq" id="XP_024340084.1">
    <property type="nucleotide sequence ID" value="XM_024481982.1"/>
</dbReference>
<name>A0A1X6N438_9APHY</name>
<dbReference type="GO" id="GO:0031222">
    <property type="term" value="P:arabinan catabolic process"/>
    <property type="evidence" value="ECO:0007669"/>
    <property type="project" value="UniProtKB-UniPathway"/>
</dbReference>
<dbReference type="SUPFAM" id="SSF51445">
    <property type="entry name" value="(Trans)glycosidases"/>
    <property type="match status" value="1"/>
</dbReference>
<evidence type="ECO:0000256" key="6">
    <source>
        <dbReference type="ARBA" id="ARBA00022801"/>
    </source>
</evidence>
<dbReference type="Pfam" id="PF06964">
    <property type="entry name" value="Alpha-L-AF_C"/>
    <property type="match status" value="1"/>
</dbReference>
<dbReference type="Gene3D" id="3.20.20.80">
    <property type="entry name" value="Glycosidases"/>
    <property type="match status" value="1"/>
</dbReference>
<evidence type="ECO:0000256" key="5">
    <source>
        <dbReference type="ARBA" id="ARBA00022729"/>
    </source>
</evidence>
<keyword evidence="7" id="KW-0325">Glycoprotein</keyword>
<gene>
    <name evidence="9" type="ORF">POSPLADRAFT_1065660</name>
</gene>
<dbReference type="Pfam" id="PF22848">
    <property type="entry name" value="ASD1_dom"/>
    <property type="match status" value="1"/>
</dbReference>
<sequence>MLCGYDGQYQLLQNRAFQQVQPNDASSLYPWAPVDGAQLTVVADPVPVSNALPNSLEFVVPSDSSGSVGFSNTGYWGIKIDSAWTYNASLYYRFPSASAFSGILTLGLNSSSGTILASNSTTISGAQTTWKQVFLTLHPTASASDNNNTFFVTVDGAAAAGETINFAMFSLFPPTYKDQPNGMRIDISETLAAMKPAFFRFPGGNNLGQTFATRWQWNATVGPLLDRPGRVGDWGYVNTDGLGLYEYLIWFEDVGMEPFMAVWAGYSLDGESIAEGDLEPYIQQAIDQINFVIGDPATSAPAALRAELGHPEPFTLHYVEVGNEDFFSSTYTYRWPAFVNALQAEFPDLNYIATAYPFNPPIYPTPLQYDVHVYQTPEWFVENAFYYDSFERNGTKYFEGEYAAISTNPNDLYGTPADGRLLYPTMQSSTGEAAFMTGLERNSDIVFAAAYAPLLQLVNDSQWTPDLVSFDAGTVYPSTSYYVQKLFSLNVGDEYLPSTLPAVNGTLHWTVSRSSASGDVFIKISNTVSTDADITFALPFSSVASTGTLQVLSGGQNDSNTPVTPDLVSPGNSTITTGPTFDYTAPGYSVSVITVHTA</sequence>
<dbReference type="OrthoDB" id="406864at2759"/>
<dbReference type="UniPathway" id="UPA00667"/>
<feature type="domain" description="Alpha-L-arabinofuranosidase C-terminal" evidence="8">
    <location>
        <begin position="411"/>
        <end position="589"/>
    </location>
</feature>
<dbReference type="InterPro" id="IPR017853">
    <property type="entry name" value="GH"/>
</dbReference>
<keyword evidence="5" id="KW-0732">Signal</keyword>
<dbReference type="AlphaFoldDB" id="A0A1X6N438"/>
<dbReference type="PANTHER" id="PTHR31776">
    <property type="entry name" value="ALPHA-L-ARABINOFURANOSIDASE 1"/>
    <property type="match status" value="1"/>
</dbReference>
<dbReference type="SMART" id="SM00813">
    <property type="entry name" value="Alpha-L-AF_C"/>
    <property type="match status" value="1"/>
</dbReference>
<evidence type="ECO:0000313" key="10">
    <source>
        <dbReference type="Proteomes" id="UP000194127"/>
    </source>
</evidence>
<dbReference type="EC" id="3.2.1.55" evidence="4"/>
<evidence type="ECO:0000256" key="7">
    <source>
        <dbReference type="ARBA" id="ARBA00023180"/>
    </source>
</evidence>
<organism evidence="9 10">
    <name type="scientific">Postia placenta MAD-698-R-SB12</name>
    <dbReference type="NCBI Taxonomy" id="670580"/>
    <lineage>
        <taxon>Eukaryota</taxon>
        <taxon>Fungi</taxon>
        <taxon>Dikarya</taxon>
        <taxon>Basidiomycota</taxon>
        <taxon>Agaricomycotina</taxon>
        <taxon>Agaricomycetes</taxon>
        <taxon>Polyporales</taxon>
        <taxon>Adustoporiaceae</taxon>
        <taxon>Rhodonia</taxon>
    </lineage>
</organism>
<dbReference type="EMBL" id="KZ110595">
    <property type="protein sequence ID" value="OSX63290.1"/>
    <property type="molecule type" value="Genomic_DNA"/>
</dbReference>
<evidence type="ECO:0000313" key="9">
    <source>
        <dbReference type="EMBL" id="OSX63290.1"/>
    </source>
</evidence>